<sequence>MTGKTLKVLACGDVCGKFNQLYNRVSAIQKKGGNFDVLLCVGDFFGNDSAEWEDYKSGKIKGKRGRYTTSSGLQIAYLSGLESSTEEGDKSHFTHKDTCSLVLPVISDPNYIGIDILITSQWPRGVQKYASQAEGLEEGKLVGSEGVSEIARILRPRYHFAGLEGVFYERQPYRNHQVLIESARHTTRFIGLAKVGNKEKKKVNVLLIIMLW</sequence>
<dbReference type="OrthoDB" id="444325at2759"/>
<dbReference type="Pfam" id="PF00149">
    <property type="entry name" value="Metallophos"/>
    <property type="match status" value="1"/>
</dbReference>
<dbReference type="KEGG" id="lgi:LOTGIDRAFT_227825"/>
<gene>
    <name evidence="2" type="ORF">LOTGIDRAFT_227825</name>
</gene>
<proteinExistence type="predicted"/>
<feature type="domain" description="Calcineurin-like phosphoesterase" evidence="1">
    <location>
        <begin position="6"/>
        <end position="53"/>
    </location>
</feature>
<evidence type="ECO:0000313" key="2">
    <source>
        <dbReference type="EMBL" id="ESP05130.1"/>
    </source>
</evidence>
<dbReference type="GeneID" id="20247441"/>
<dbReference type="InterPro" id="IPR040194">
    <property type="entry name" value="Cwf19-like"/>
</dbReference>
<dbReference type="CDD" id="cd07380">
    <property type="entry name" value="MPP_CWF19_N"/>
    <property type="match status" value="1"/>
</dbReference>
<dbReference type="GO" id="GO:0000398">
    <property type="term" value="P:mRNA splicing, via spliceosome"/>
    <property type="evidence" value="ECO:0007669"/>
    <property type="project" value="TreeGrafter"/>
</dbReference>
<dbReference type="RefSeq" id="XP_009043675.1">
    <property type="nucleotide sequence ID" value="XM_009045427.1"/>
</dbReference>
<dbReference type="HOGENOM" id="CLU_115205_0_0_1"/>
<dbReference type="PANTHER" id="PTHR12072:SF4">
    <property type="entry name" value="CWF19-LIKE PROTEIN 1"/>
    <property type="match status" value="1"/>
</dbReference>
<dbReference type="AlphaFoldDB" id="V4CRJ1"/>
<dbReference type="PANTHER" id="PTHR12072">
    <property type="entry name" value="CWF19, CELL CYCLE CONTROL PROTEIN"/>
    <property type="match status" value="1"/>
</dbReference>
<dbReference type="OMA" id="DARSHAC"/>
<protein>
    <recommendedName>
        <fullName evidence="1">Calcineurin-like phosphoesterase domain-containing protein</fullName>
    </recommendedName>
</protein>
<dbReference type="GO" id="GO:0061632">
    <property type="term" value="F:RNA lariat debranching enzyme activator activity"/>
    <property type="evidence" value="ECO:0007669"/>
    <property type="project" value="TreeGrafter"/>
</dbReference>
<reference evidence="2 3" key="1">
    <citation type="journal article" date="2013" name="Nature">
        <title>Insights into bilaterian evolution from three spiralian genomes.</title>
        <authorList>
            <person name="Simakov O."/>
            <person name="Marletaz F."/>
            <person name="Cho S.J."/>
            <person name="Edsinger-Gonzales E."/>
            <person name="Havlak P."/>
            <person name="Hellsten U."/>
            <person name="Kuo D.H."/>
            <person name="Larsson T."/>
            <person name="Lv J."/>
            <person name="Arendt D."/>
            <person name="Savage R."/>
            <person name="Osoegawa K."/>
            <person name="de Jong P."/>
            <person name="Grimwood J."/>
            <person name="Chapman J.A."/>
            <person name="Shapiro H."/>
            <person name="Aerts A."/>
            <person name="Otillar R.P."/>
            <person name="Terry A.Y."/>
            <person name="Boore J.L."/>
            <person name="Grigoriev I.V."/>
            <person name="Lindberg D.R."/>
            <person name="Seaver E.C."/>
            <person name="Weisblat D.A."/>
            <person name="Putnam N.H."/>
            <person name="Rokhsar D.S."/>
        </authorList>
    </citation>
    <scope>NUCLEOTIDE SEQUENCE [LARGE SCALE GENOMIC DNA]</scope>
</reference>
<dbReference type="STRING" id="225164.V4CRJ1"/>
<dbReference type="InterPro" id="IPR004843">
    <property type="entry name" value="Calcineurin-like_PHP"/>
</dbReference>
<dbReference type="GO" id="GO:0071014">
    <property type="term" value="C:post-mRNA release spliceosomal complex"/>
    <property type="evidence" value="ECO:0007669"/>
    <property type="project" value="TreeGrafter"/>
</dbReference>
<accession>V4CRJ1</accession>
<evidence type="ECO:0000313" key="3">
    <source>
        <dbReference type="Proteomes" id="UP000030746"/>
    </source>
</evidence>
<keyword evidence="3" id="KW-1185">Reference proteome</keyword>
<dbReference type="CTD" id="20247441"/>
<dbReference type="Proteomes" id="UP000030746">
    <property type="component" value="Unassembled WGS sequence"/>
</dbReference>
<evidence type="ECO:0000259" key="1">
    <source>
        <dbReference type="Pfam" id="PF00149"/>
    </source>
</evidence>
<dbReference type="EMBL" id="KB199650">
    <property type="protein sequence ID" value="ESP05130.1"/>
    <property type="molecule type" value="Genomic_DNA"/>
</dbReference>
<organism evidence="2 3">
    <name type="scientific">Lottia gigantea</name>
    <name type="common">Giant owl limpet</name>
    <dbReference type="NCBI Taxonomy" id="225164"/>
    <lineage>
        <taxon>Eukaryota</taxon>
        <taxon>Metazoa</taxon>
        <taxon>Spiralia</taxon>
        <taxon>Lophotrochozoa</taxon>
        <taxon>Mollusca</taxon>
        <taxon>Gastropoda</taxon>
        <taxon>Patellogastropoda</taxon>
        <taxon>Lottioidea</taxon>
        <taxon>Lottiidae</taxon>
        <taxon>Lottia</taxon>
    </lineage>
</organism>
<name>V4CRJ1_LOTGI</name>
<dbReference type="GO" id="GO:0016787">
    <property type="term" value="F:hydrolase activity"/>
    <property type="evidence" value="ECO:0007669"/>
    <property type="project" value="InterPro"/>
</dbReference>